<feature type="signal peptide" evidence="1">
    <location>
        <begin position="1"/>
        <end position="18"/>
    </location>
</feature>
<dbReference type="STRING" id="632955.GCA_000829675_03586"/>
<name>S3N2A8_9GAMM</name>
<evidence type="ECO:0000313" key="3">
    <source>
        <dbReference type="Proteomes" id="UP000014568"/>
    </source>
</evidence>
<dbReference type="eggNOG" id="ENOG50334DS">
    <property type="taxonomic scope" value="Bacteria"/>
</dbReference>
<dbReference type="AlphaFoldDB" id="S3N2A8"/>
<organism evidence="2 3">
    <name type="scientific">Acinetobacter rudis CIP 110305</name>
    <dbReference type="NCBI Taxonomy" id="421052"/>
    <lineage>
        <taxon>Bacteria</taxon>
        <taxon>Pseudomonadati</taxon>
        <taxon>Pseudomonadota</taxon>
        <taxon>Gammaproteobacteria</taxon>
        <taxon>Moraxellales</taxon>
        <taxon>Moraxellaceae</taxon>
        <taxon>Acinetobacter</taxon>
    </lineage>
</organism>
<feature type="chain" id="PRO_5004512263" description="Peptidase M61 catalytic domain-containing protein" evidence="1">
    <location>
        <begin position="19"/>
        <end position="329"/>
    </location>
</feature>
<evidence type="ECO:0000313" key="2">
    <source>
        <dbReference type="EMBL" id="EPF73867.1"/>
    </source>
</evidence>
<comment type="caution">
    <text evidence="2">The sequence shown here is derived from an EMBL/GenBank/DDBJ whole genome shotgun (WGS) entry which is preliminary data.</text>
</comment>
<dbReference type="HOGENOM" id="CLU_069305_0_0_6"/>
<dbReference type="Proteomes" id="UP000014568">
    <property type="component" value="Unassembled WGS sequence"/>
</dbReference>
<dbReference type="OrthoDB" id="262317at2"/>
<reference evidence="2 3" key="1">
    <citation type="submission" date="2013-06" db="EMBL/GenBank/DDBJ databases">
        <title>The Genome Sequence of Acinetobacter rudis CIP 110305.</title>
        <authorList>
            <consortium name="The Broad Institute Genome Sequencing Platform"/>
            <consortium name="The Broad Institute Genome Sequencing Center for Infectious Disease"/>
            <person name="Cerqueira G."/>
            <person name="Feldgarden M."/>
            <person name="Courvalin P."/>
            <person name="Perichon B."/>
            <person name="Grillot-Courvalin C."/>
            <person name="Clermont D."/>
            <person name="Rocha E."/>
            <person name="Yoon E.-J."/>
            <person name="Nemec A."/>
            <person name="Young S.K."/>
            <person name="Zeng Q."/>
            <person name="Gargeya S."/>
            <person name="Fitzgerald M."/>
            <person name="Abouelleil A."/>
            <person name="Alvarado L."/>
            <person name="Berlin A.M."/>
            <person name="Chapman S.B."/>
            <person name="Dewar J."/>
            <person name="Goldberg J."/>
            <person name="Griggs A."/>
            <person name="Gujja S."/>
            <person name="Hansen M."/>
            <person name="Howarth C."/>
            <person name="Imamovic A."/>
            <person name="Larimer J."/>
            <person name="McCowan C."/>
            <person name="Murphy C."/>
            <person name="Pearson M."/>
            <person name="Priest M."/>
            <person name="Roberts A."/>
            <person name="Saif S."/>
            <person name="Shea T."/>
            <person name="Sykes S."/>
            <person name="Wortman J."/>
            <person name="Nusbaum C."/>
            <person name="Birren B."/>
        </authorList>
    </citation>
    <scope>NUCLEOTIDE SEQUENCE [LARGE SCALE GENOMIC DNA]</scope>
    <source>
        <strain evidence="2 3">CIP 110305</strain>
    </source>
</reference>
<dbReference type="PATRIC" id="fig|421052.3.peg.1704"/>
<evidence type="ECO:0000256" key="1">
    <source>
        <dbReference type="SAM" id="SignalP"/>
    </source>
</evidence>
<keyword evidence="1" id="KW-0732">Signal</keyword>
<accession>S3N2A8</accession>
<dbReference type="EMBL" id="ATGI01000022">
    <property type="protein sequence ID" value="EPF73867.1"/>
    <property type="molecule type" value="Genomic_DNA"/>
</dbReference>
<protein>
    <recommendedName>
        <fullName evidence="4">Peptidase M61 catalytic domain-containing protein</fullName>
    </recommendedName>
</protein>
<gene>
    <name evidence="2" type="ORF">F945_01746</name>
</gene>
<keyword evidence="3" id="KW-1185">Reference proteome</keyword>
<sequence>MNKILFLGLVFVAGSVNAAAPCLSSTSTLPSVDSVYKSGKFRIYYNSNPENENYLSDRTDLNNNGIPDYVENMAIQANATTEALTYLGFTHPLDSNRYRGVAQYIDIHLIKLNGNGVAFEMAQNFINKPIKEGKCSLTLHIRNNLEGFPGNYWTTGTHEIFHLYQYGYNQFKGGWYLEGMTNLMERLLRQGTQGGNGLTQLPSTQAQLESDVYAVPYNQLWHRLAVLSDNTNGQLNLPSELLNRKYIDGSKVFKDERLKGHLFIKKILENIEKKTDQLSVVNGWDKYNWAEVNQTISENRSYIIKVVQETMYDLDMDKTQEERNFLNLK</sequence>
<evidence type="ECO:0008006" key="4">
    <source>
        <dbReference type="Google" id="ProtNLM"/>
    </source>
</evidence>
<proteinExistence type="predicted"/>
<dbReference type="RefSeq" id="WP_016656153.1">
    <property type="nucleotide sequence ID" value="NZ_KE340353.1"/>
</dbReference>